<sequence>MSGIRLAFERYMNLLTLQRREEMLKWSRELSTTLSFDSAKDSNHQSSITPDAFMKLNPFSLKRASTRKYFRLLKRDLTSSTTRFFDNNYDILVNDNTADIGIEEDAIQRFNEIVEELKFFNPHSPESYTPDIISKVSKLFDWLYSNKQFFLAYQLLHQLSPNYNLFFKFNQHSKMIEVFDKHGTVNDLFQYCEVFKYDKTPNLWRKLERLKFHPLITKLINLSNVNTFDEGKEGLKYLLSTKSSDGLKYLTFKIAALLYRQFDEKSRNQLHQLILNLEPGLFKFLSPSLISQMYLRYLNEENPSIDQQYSFLDAFMKPHFTASELEDNSFQYKLISLLPKENTQILKFRLWFSHCYKNEKLKYDAEISPIIYLRNNKIHFLPLHFEDHLHLNTQQLSKAMSILIYTHSKYENKPLFGQLFFKLKKKLGLEITKIDKIGLLYSLIKLKHFERANESLVRFLGEDPLFESDETLNPILTILAKNKEWKKLENIYMQRYAFNETITKDQYITLFLVLSIRAGTVKIMTELWENYLNRGFEPNDRVLSSMIQAYCNVKLYDDALRWFTAYSHYNVELTTRSYSLMLLVLASIGNVDSFFKVLNELISRGTRLTKYTFHPIFEKLSILGDHRSIEVILTKYYPQFNLPVERDDTRWIMQAHFHAQRYGIITDTYLNANVSEIAYKDTLLALDSALKFSKPNTFEKVWKKCYEIHSNRDDLDVRAYVHYMSYWVRKHGTFQLESKLDEIKRVTKVTQFPILLFNQMLFSAIRNKRPWLTKKIMNNALNNDVVPSPKTYSMVLQSNVSMPWISRNSIDQTIHILEEFLTHRKEDRFGKMDDDINPMSLKLVIKAIIKYKGIDEGRRLFEKYVDVTRDNITDNIRILSIELILLGEEERWIEFDECYEAFLKLITPMLKRAKLEDEKVNSMFDESPNFRRLDSINDIMLRNNIDETKLINSKDAHAKIPTWIKKAHYDVWIYRLKQLEVAESLKDLNIIMENLIANGIVFSNNNLNETALFLSERPELLEDTVSFIEKYILPYHIKNKRLEKLQLTYKTDKIPTVKLKPYYQFKSDVYHQVMKNLSVNLDLTFSPEKKESFLRDLAQSPNKHILKNLRHIMQDRRHMRSSFLKTKKLRKEFYQGIRNLRKSQSFAANYRRKLLKVDQTIDYSTKKKELVEALHSVTQRIKKYEKETGSIWDHENNKPANEIAAKLIEEKRSLRGRMNALRHDKSKIFAELSNERNKSYTVGKIDLSKL</sequence>
<comment type="caution">
    <text evidence="2">The sequence shown here is derived from an EMBL/GenBank/DDBJ whole genome shotgun (WGS) entry which is preliminary data.</text>
</comment>
<dbReference type="Proteomes" id="UP000307173">
    <property type="component" value="Unassembled WGS sequence"/>
</dbReference>
<feature type="coiled-coil region" evidence="1">
    <location>
        <begin position="1167"/>
        <end position="1224"/>
    </location>
</feature>
<dbReference type="InterPro" id="IPR050667">
    <property type="entry name" value="PPR-containing_protein"/>
</dbReference>
<dbReference type="AlphaFoldDB" id="A0A4T0WVF8"/>
<accession>A0A4T0WVF8</accession>
<organism evidence="2 3">
    <name type="scientific">Pichia inconspicua</name>
    <dbReference type="NCBI Taxonomy" id="52247"/>
    <lineage>
        <taxon>Eukaryota</taxon>
        <taxon>Fungi</taxon>
        <taxon>Dikarya</taxon>
        <taxon>Ascomycota</taxon>
        <taxon>Saccharomycotina</taxon>
        <taxon>Pichiomycetes</taxon>
        <taxon>Pichiales</taxon>
        <taxon>Pichiaceae</taxon>
        <taxon>Pichia</taxon>
    </lineage>
</organism>
<protein>
    <submittedName>
        <fullName evidence="2">Uncharacterized protein</fullName>
    </submittedName>
</protein>
<evidence type="ECO:0000256" key="1">
    <source>
        <dbReference type="SAM" id="Coils"/>
    </source>
</evidence>
<dbReference type="PANTHER" id="PTHR47939">
    <property type="entry name" value="MEMBRANE-ASSOCIATED SALT-INDUCIBLE PROTEIN-LIKE"/>
    <property type="match status" value="1"/>
</dbReference>
<evidence type="ECO:0000313" key="3">
    <source>
        <dbReference type="Proteomes" id="UP000307173"/>
    </source>
</evidence>
<gene>
    <name evidence="2" type="ORF">CANINC_004446</name>
</gene>
<dbReference type="OrthoDB" id="185373at2759"/>
<keyword evidence="1" id="KW-0175">Coiled coil</keyword>
<dbReference type="PANTHER" id="PTHR47939:SF5">
    <property type="entry name" value="PENTACOTRIPEPTIDE-REPEAT REGION OF PRORP DOMAIN-CONTAINING PROTEIN"/>
    <property type="match status" value="1"/>
</dbReference>
<dbReference type="STRING" id="52247.A0A4T0WVF8"/>
<dbReference type="Gene3D" id="1.25.40.10">
    <property type="entry name" value="Tetratricopeptide repeat domain"/>
    <property type="match status" value="1"/>
</dbReference>
<name>A0A4T0WVF8_9ASCO</name>
<evidence type="ECO:0000313" key="2">
    <source>
        <dbReference type="EMBL" id="TID14775.1"/>
    </source>
</evidence>
<dbReference type="InterPro" id="IPR011990">
    <property type="entry name" value="TPR-like_helical_dom_sf"/>
</dbReference>
<dbReference type="EMBL" id="SELW01000657">
    <property type="protein sequence ID" value="TID14775.1"/>
    <property type="molecule type" value="Genomic_DNA"/>
</dbReference>
<proteinExistence type="predicted"/>
<keyword evidence="3" id="KW-1185">Reference proteome</keyword>
<reference evidence="2 3" key="1">
    <citation type="journal article" date="2019" name="Front. Genet.">
        <title>Whole-Genome Sequencing of the Opportunistic Yeast Pathogen Candida inconspicua Uncovers Its Hybrid Origin.</title>
        <authorList>
            <person name="Mixao V."/>
            <person name="Hansen A.P."/>
            <person name="Saus E."/>
            <person name="Boekhout T."/>
            <person name="Lass-Florl C."/>
            <person name="Gabaldon T."/>
        </authorList>
    </citation>
    <scope>NUCLEOTIDE SEQUENCE [LARGE SCALE GENOMIC DNA]</scope>
    <source>
        <strain evidence="2 3">CBS 180</strain>
    </source>
</reference>